<evidence type="ECO:0000313" key="5">
    <source>
        <dbReference type="Proteomes" id="UP001208692"/>
    </source>
</evidence>
<dbReference type="AlphaFoldDB" id="A0AAV5B068"/>
<accession>A0AAV5B068</accession>
<keyword evidence="1" id="KW-0812">Transmembrane</keyword>
<name>A0AAV5B068_9FLAO</name>
<feature type="transmembrane region" description="Helical" evidence="1">
    <location>
        <begin position="86"/>
        <end position="110"/>
    </location>
</feature>
<dbReference type="Proteomes" id="UP001208692">
    <property type="component" value="Unassembled WGS sequence"/>
</dbReference>
<organism evidence="2 4">
    <name type="scientific">Capnocytophaga catalasegens</name>
    <dbReference type="NCBI Taxonomy" id="1004260"/>
    <lineage>
        <taxon>Bacteria</taxon>
        <taxon>Pseudomonadati</taxon>
        <taxon>Bacteroidota</taxon>
        <taxon>Flavobacteriia</taxon>
        <taxon>Flavobacteriales</taxon>
        <taxon>Flavobacteriaceae</taxon>
        <taxon>Capnocytophaga</taxon>
    </lineage>
</organism>
<keyword evidence="1" id="KW-0472">Membrane</keyword>
<dbReference type="EMBL" id="BQKB01000063">
    <property type="protein sequence ID" value="GJM54164.1"/>
    <property type="molecule type" value="Genomic_DNA"/>
</dbReference>
<dbReference type="Pfam" id="PF01944">
    <property type="entry name" value="SpoIIM"/>
    <property type="match status" value="1"/>
</dbReference>
<keyword evidence="5" id="KW-1185">Reference proteome</keyword>
<feature type="transmembrane region" description="Helical" evidence="1">
    <location>
        <begin position="53"/>
        <end position="74"/>
    </location>
</feature>
<dbReference type="EMBL" id="BQKA01000060">
    <property type="protein sequence ID" value="GJM51533.1"/>
    <property type="molecule type" value="Genomic_DNA"/>
</dbReference>
<comment type="caution">
    <text evidence="2">The sequence shown here is derived from an EMBL/GenBank/DDBJ whole genome shotgun (WGS) entry which is preliminary data.</text>
</comment>
<keyword evidence="1" id="KW-1133">Transmembrane helix</keyword>
<dbReference type="Proteomes" id="UP001207736">
    <property type="component" value="Unassembled WGS sequence"/>
</dbReference>
<dbReference type="InterPro" id="IPR002798">
    <property type="entry name" value="SpoIIM-like"/>
</dbReference>
<reference evidence="2 5" key="1">
    <citation type="submission" date="2021-11" db="EMBL/GenBank/DDBJ databases">
        <title>Draft genome sequence of Capnocytophaga sp. strain KC07075 isolated from cat oral cavity.</title>
        <authorList>
            <person name="Suzuki M."/>
            <person name="Imaoka K."/>
            <person name="Kimura M."/>
            <person name="Morikawa S."/>
            <person name="Maeda K."/>
        </authorList>
    </citation>
    <scope>NUCLEOTIDE SEQUENCE</scope>
    <source>
        <strain evidence="2">KC07075</strain>
        <strain evidence="3 5">KC07079</strain>
    </source>
</reference>
<feature type="transmembrane region" description="Helical" evidence="1">
    <location>
        <begin position="7"/>
        <end position="33"/>
    </location>
</feature>
<proteinExistence type="predicted"/>
<protein>
    <submittedName>
        <fullName evidence="2">Uncharacterized protein</fullName>
    </submittedName>
</protein>
<evidence type="ECO:0000256" key="1">
    <source>
        <dbReference type="SAM" id="Phobius"/>
    </source>
</evidence>
<evidence type="ECO:0000313" key="2">
    <source>
        <dbReference type="EMBL" id="GJM51533.1"/>
    </source>
</evidence>
<evidence type="ECO:0000313" key="4">
    <source>
        <dbReference type="Proteomes" id="UP001207736"/>
    </source>
</evidence>
<sequence length="112" mass="12369">MINILGGVLLGIVTLFNLLINGFYSAHIFYSVYKAGFSISQIVEKTLPHSFEIIGFMLSGALGFYIAWNILLLVKGKNLQVNFYKIIGTGSVIIFIIILCAAYVEAFISIKN</sequence>
<evidence type="ECO:0000313" key="3">
    <source>
        <dbReference type="EMBL" id="GJM54164.1"/>
    </source>
</evidence>
<gene>
    <name evidence="2" type="ORF">RCZ15_25060</name>
    <name evidence="3" type="ORF">RCZ16_24800</name>
</gene>